<evidence type="ECO:0000259" key="1">
    <source>
        <dbReference type="Pfam" id="PF16586"/>
    </source>
</evidence>
<dbReference type="AlphaFoldDB" id="A0A9D1E9J5"/>
<reference evidence="2" key="2">
    <citation type="journal article" date="2021" name="PeerJ">
        <title>Extensive microbial diversity within the chicken gut microbiome revealed by metagenomics and culture.</title>
        <authorList>
            <person name="Gilroy R."/>
            <person name="Ravi A."/>
            <person name="Getino M."/>
            <person name="Pursley I."/>
            <person name="Horton D.L."/>
            <person name="Alikhan N.F."/>
            <person name="Baker D."/>
            <person name="Gharbi K."/>
            <person name="Hall N."/>
            <person name="Watson M."/>
            <person name="Adriaenssens E.M."/>
            <person name="Foster-Nyarko E."/>
            <person name="Jarju S."/>
            <person name="Secka A."/>
            <person name="Antonio M."/>
            <person name="Oren A."/>
            <person name="Chaudhuri R.R."/>
            <person name="La Ragione R."/>
            <person name="Hildebrand F."/>
            <person name="Pallen M.J."/>
        </authorList>
    </citation>
    <scope>NUCLEOTIDE SEQUENCE</scope>
    <source>
        <strain evidence="2">ChiSjej5B23-6657</strain>
    </source>
</reference>
<dbReference type="Pfam" id="PF16586">
    <property type="entry name" value="DUF5060"/>
    <property type="match status" value="1"/>
</dbReference>
<accession>A0A9D1E9J5</accession>
<dbReference type="Gene3D" id="3.20.20.80">
    <property type="entry name" value="Glycosidases"/>
    <property type="match status" value="1"/>
</dbReference>
<gene>
    <name evidence="2" type="ORF">IAA55_05610</name>
</gene>
<reference evidence="2" key="1">
    <citation type="submission" date="2020-10" db="EMBL/GenBank/DDBJ databases">
        <authorList>
            <person name="Gilroy R."/>
        </authorList>
    </citation>
    <scope>NUCLEOTIDE SEQUENCE</scope>
    <source>
        <strain evidence="2">ChiSjej5B23-6657</strain>
    </source>
</reference>
<dbReference type="Gene3D" id="2.60.40.10">
    <property type="entry name" value="Immunoglobulins"/>
    <property type="match status" value="1"/>
</dbReference>
<sequence>MRQYEMFELQFQGEEPAGSQAVVDVTAEFSHTDADGKQTVKTVKGFYAGKGIYKVRFYPSEAGAYTWKVKGLVSGEGSEDCAPSDGSAKGIVKAVGTHFEYENGEVFKPFGTTIYAMNHQEEELRQTTFATLKTAPFNKV</sequence>
<evidence type="ECO:0000313" key="2">
    <source>
        <dbReference type="EMBL" id="HIR70737.1"/>
    </source>
</evidence>
<dbReference type="Proteomes" id="UP000823912">
    <property type="component" value="Unassembled WGS sequence"/>
</dbReference>
<feature type="non-terminal residue" evidence="2">
    <location>
        <position position="140"/>
    </location>
</feature>
<protein>
    <submittedName>
        <fullName evidence="2">DUF5060 domain-containing protein</fullName>
    </submittedName>
</protein>
<feature type="domain" description="DUF5060" evidence="1">
    <location>
        <begin position="2"/>
        <end position="70"/>
    </location>
</feature>
<name>A0A9D1E9J5_9FIRM</name>
<comment type="caution">
    <text evidence="2">The sequence shown here is derived from an EMBL/GenBank/DDBJ whole genome shotgun (WGS) entry which is preliminary data.</text>
</comment>
<dbReference type="InterPro" id="IPR032260">
    <property type="entry name" value="DUF5060"/>
</dbReference>
<evidence type="ECO:0000313" key="3">
    <source>
        <dbReference type="Proteomes" id="UP000823912"/>
    </source>
</evidence>
<dbReference type="EMBL" id="DVHM01000091">
    <property type="protein sequence ID" value="HIR70737.1"/>
    <property type="molecule type" value="Genomic_DNA"/>
</dbReference>
<proteinExistence type="predicted"/>
<dbReference type="InterPro" id="IPR013783">
    <property type="entry name" value="Ig-like_fold"/>
</dbReference>
<organism evidence="2 3">
    <name type="scientific">Candidatus Pullilachnospira gallistercoris</name>
    <dbReference type="NCBI Taxonomy" id="2840911"/>
    <lineage>
        <taxon>Bacteria</taxon>
        <taxon>Bacillati</taxon>
        <taxon>Bacillota</taxon>
        <taxon>Clostridia</taxon>
        <taxon>Lachnospirales</taxon>
        <taxon>Lachnospiraceae</taxon>
        <taxon>Lachnospiraceae incertae sedis</taxon>
        <taxon>Candidatus Pullilachnospira</taxon>
    </lineage>
</organism>